<dbReference type="InterPro" id="IPR016039">
    <property type="entry name" value="Thiolase-like"/>
</dbReference>
<evidence type="ECO:0000259" key="5">
    <source>
        <dbReference type="PROSITE" id="PS52004"/>
    </source>
</evidence>
<dbReference type="PANTHER" id="PTHR11712">
    <property type="entry name" value="POLYKETIDE SYNTHASE-RELATED"/>
    <property type="match status" value="1"/>
</dbReference>
<dbReference type="NCBIfam" id="NF005490">
    <property type="entry name" value="PRK07103.1"/>
    <property type="match status" value="1"/>
</dbReference>
<dbReference type="GO" id="GO:0006633">
    <property type="term" value="P:fatty acid biosynthetic process"/>
    <property type="evidence" value="ECO:0007669"/>
    <property type="project" value="TreeGrafter"/>
</dbReference>
<evidence type="ECO:0000313" key="6">
    <source>
        <dbReference type="EMBL" id="ATQ76814.1"/>
    </source>
</evidence>
<organism evidence="6 7">
    <name type="scientific">Massilia violaceinigra</name>
    <dbReference type="NCBI Taxonomy" id="2045208"/>
    <lineage>
        <taxon>Bacteria</taxon>
        <taxon>Pseudomonadati</taxon>
        <taxon>Pseudomonadota</taxon>
        <taxon>Betaproteobacteria</taxon>
        <taxon>Burkholderiales</taxon>
        <taxon>Oxalobacteraceae</taxon>
        <taxon>Telluria group</taxon>
        <taxon>Massilia</taxon>
    </lineage>
</organism>
<dbReference type="InterPro" id="IPR014031">
    <property type="entry name" value="Ketoacyl_synth_C"/>
</dbReference>
<sequence length="417" mass="44488">MKSPSRPDLVVSGIGVTSAIGQGQEAFLAALMAGRHRFDTMHRPGRQRPDGADSPAIPGFLGAEIGELTMPDSVPRILLRTASLSGQVALATLHEAWVDAALGEVAPERIGMIVGGSNVQQRELTLAHDNYRGREQFLRPTYGMSFMDSDLCGMCTEVFGIRGFAYTVGGASASGQLAVIEAMRAVESGRVDVCIAVGALMDLSYWECQGFRSLGAMGSSTYANEPALACRPFDRDRDGFIFGESCGAVVVERADASRRTDRAPYARLTGWAMAMDAHRNPNPSVEGEMKAIKGALACAGLTPADIDYINPHGTGSPIGDVIELESIRECRLGHAWLNATKSVIGHGLTAAGCVELIAVMLQMKEGRLHPTRNLDNPMETAMKWVGKEAVSHSIDNALNLSMGFGGVNTAVCLQRYS</sequence>
<dbReference type="OrthoDB" id="9808669at2"/>
<dbReference type="Gene3D" id="3.40.47.10">
    <property type="match status" value="2"/>
</dbReference>
<evidence type="ECO:0000313" key="7">
    <source>
        <dbReference type="Proteomes" id="UP000229897"/>
    </source>
</evidence>
<dbReference type="RefSeq" id="WP_099878377.1">
    <property type="nucleotide sequence ID" value="NZ_CP024608.1"/>
</dbReference>
<dbReference type="KEGG" id="mass:CR152_21545"/>
<name>A0A2D2DPA2_9BURK</name>
<evidence type="ECO:0000256" key="1">
    <source>
        <dbReference type="ARBA" id="ARBA00005194"/>
    </source>
</evidence>
<protein>
    <submittedName>
        <fullName evidence="6">Polyketide beta-ketoacyl:ACP synthase</fullName>
    </submittedName>
</protein>
<dbReference type="Proteomes" id="UP000229897">
    <property type="component" value="Chromosome"/>
</dbReference>
<feature type="domain" description="Ketosynthase family 3 (KS3)" evidence="5">
    <location>
        <begin position="6"/>
        <end position="415"/>
    </location>
</feature>
<evidence type="ECO:0000256" key="3">
    <source>
        <dbReference type="ARBA" id="ARBA00022679"/>
    </source>
</evidence>
<dbReference type="InterPro" id="IPR014030">
    <property type="entry name" value="Ketoacyl_synth_N"/>
</dbReference>
<proteinExistence type="inferred from homology"/>
<dbReference type="InterPro" id="IPR000794">
    <property type="entry name" value="Beta-ketoacyl_synthase"/>
</dbReference>
<dbReference type="GO" id="GO:0004315">
    <property type="term" value="F:3-oxoacyl-[acyl-carrier-protein] synthase activity"/>
    <property type="evidence" value="ECO:0007669"/>
    <property type="project" value="TreeGrafter"/>
</dbReference>
<evidence type="ECO:0000256" key="4">
    <source>
        <dbReference type="RuleBase" id="RU003694"/>
    </source>
</evidence>
<dbReference type="PANTHER" id="PTHR11712:SF336">
    <property type="entry name" value="3-OXOACYL-[ACYL-CARRIER-PROTEIN] SYNTHASE, MITOCHONDRIAL"/>
    <property type="match status" value="1"/>
</dbReference>
<dbReference type="CDD" id="cd00834">
    <property type="entry name" value="KAS_I_II"/>
    <property type="match status" value="1"/>
</dbReference>
<dbReference type="SUPFAM" id="SSF53901">
    <property type="entry name" value="Thiolase-like"/>
    <property type="match status" value="2"/>
</dbReference>
<dbReference type="EMBL" id="CP024608">
    <property type="protein sequence ID" value="ATQ76814.1"/>
    <property type="molecule type" value="Genomic_DNA"/>
</dbReference>
<accession>A0A2D2DPA2</accession>
<dbReference type="InterPro" id="IPR020841">
    <property type="entry name" value="PKS_Beta-ketoAc_synthase_dom"/>
</dbReference>
<dbReference type="AlphaFoldDB" id="A0A2D2DPA2"/>
<keyword evidence="7" id="KW-1185">Reference proteome</keyword>
<keyword evidence="3 4" id="KW-0808">Transferase</keyword>
<dbReference type="PROSITE" id="PS52004">
    <property type="entry name" value="KS3_2"/>
    <property type="match status" value="1"/>
</dbReference>
<gene>
    <name evidence="6" type="ORF">CR152_21545</name>
</gene>
<dbReference type="Pfam" id="PF02801">
    <property type="entry name" value="Ketoacyl-synt_C"/>
    <property type="match status" value="1"/>
</dbReference>
<dbReference type="GO" id="GO:0005829">
    <property type="term" value="C:cytosol"/>
    <property type="evidence" value="ECO:0007669"/>
    <property type="project" value="TreeGrafter"/>
</dbReference>
<dbReference type="SMART" id="SM00825">
    <property type="entry name" value="PKS_KS"/>
    <property type="match status" value="1"/>
</dbReference>
<evidence type="ECO:0000256" key="2">
    <source>
        <dbReference type="ARBA" id="ARBA00008467"/>
    </source>
</evidence>
<comment type="pathway">
    <text evidence="1">Lipid metabolism; fatty acid biosynthesis.</text>
</comment>
<comment type="similarity">
    <text evidence="2 4">Belongs to the thiolase-like superfamily. Beta-ketoacyl-ACP synthases family.</text>
</comment>
<dbReference type="Pfam" id="PF00109">
    <property type="entry name" value="ketoacyl-synt"/>
    <property type="match status" value="1"/>
</dbReference>
<reference evidence="6" key="1">
    <citation type="submission" date="2017-10" db="EMBL/GenBank/DDBJ databases">
        <title>Massilia psychrophilum sp. nov., a novel purple-pigmented bacterium isolated from Tianshan glacier, Xinjiang Municipality, China.</title>
        <authorList>
            <person name="Wang H."/>
        </authorList>
    </citation>
    <scope>NUCLEOTIDE SEQUENCE [LARGE SCALE GENOMIC DNA]</scope>
    <source>
        <strain evidence="6">B2</strain>
    </source>
</reference>